<dbReference type="InterPro" id="IPR036942">
    <property type="entry name" value="Beta-barrel_TonB_sf"/>
</dbReference>
<evidence type="ECO:0000313" key="9">
    <source>
        <dbReference type="Proteomes" id="UP000184532"/>
    </source>
</evidence>
<dbReference type="GO" id="GO:0009279">
    <property type="term" value="C:cell outer membrane"/>
    <property type="evidence" value="ECO:0007669"/>
    <property type="project" value="UniProtKB-SubCell"/>
</dbReference>
<dbReference type="RefSeq" id="WP_073177933.1">
    <property type="nucleotide sequence ID" value="NZ_FQWL01000002.1"/>
</dbReference>
<dbReference type="Pfam" id="PF00593">
    <property type="entry name" value="TonB_dep_Rec_b-barrel"/>
    <property type="match status" value="1"/>
</dbReference>
<feature type="signal peptide" evidence="5">
    <location>
        <begin position="1"/>
        <end position="18"/>
    </location>
</feature>
<comment type="similarity">
    <text evidence="4">Belongs to the TonB-dependent receptor family.</text>
</comment>
<dbReference type="InterPro" id="IPR012910">
    <property type="entry name" value="Plug_dom"/>
</dbReference>
<feature type="domain" description="TonB-dependent receptor-like beta-barrel" evidence="6">
    <location>
        <begin position="446"/>
        <end position="920"/>
    </location>
</feature>
<dbReference type="STRING" id="570519.SAMN04488116_1504"/>
<comment type="subcellular location">
    <subcellularLocation>
        <location evidence="1 4">Cell outer membrane</location>
    </subcellularLocation>
</comment>
<dbReference type="Pfam" id="PF07715">
    <property type="entry name" value="Plug"/>
    <property type="match status" value="1"/>
</dbReference>
<accession>A0A1M5KCB3</accession>
<evidence type="ECO:0000259" key="6">
    <source>
        <dbReference type="Pfam" id="PF00593"/>
    </source>
</evidence>
<keyword evidence="5" id="KW-0732">Signal</keyword>
<name>A0A1M5KCB3_9FLAO</name>
<evidence type="ECO:0000259" key="7">
    <source>
        <dbReference type="Pfam" id="PF07715"/>
    </source>
</evidence>
<proteinExistence type="inferred from homology"/>
<evidence type="ECO:0000256" key="4">
    <source>
        <dbReference type="RuleBase" id="RU003357"/>
    </source>
</evidence>
<dbReference type="Gene3D" id="2.60.40.1120">
    <property type="entry name" value="Carboxypeptidase-like, regulatory domain"/>
    <property type="match status" value="1"/>
</dbReference>
<feature type="domain" description="TonB-dependent receptor plug" evidence="7">
    <location>
        <begin position="131"/>
        <end position="232"/>
    </location>
</feature>
<evidence type="ECO:0000256" key="2">
    <source>
        <dbReference type="ARBA" id="ARBA00023136"/>
    </source>
</evidence>
<evidence type="ECO:0000256" key="5">
    <source>
        <dbReference type="SAM" id="SignalP"/>
    </source>
</evidence>
<dbReference type="EMBL" id="FQWL01000002">
    <property type="protein sequence ID" value="SHG50496.1"/>
    <property type="molecule type" value="Genomic_DNA"/>
</dbReference>
<dbReference type="InterPro" id="IPR008969">
    <property type="entry name" value="CarboxyPept-like_regulatory"/>
</dbReference>
<evidence type="ECO:0000256" key="3">
    <source>
        <dbReference type="ARBA" id="ARBA00023237"/>
    </source>
</evidence>
<dbReference type="SUPFAM" id="SSF49464">
    <property type="entry name" value="Carboxypeptidase regulatory domain-like"/>
    <property type="match status" value="1"/>
</dbReference>
<dbReference type="Pfam" id="PF13715">
    <property type="entry name" value="CarbopepD_reg_2"/>
    <property type="match status" value="1"/>
</dbReference>
<dbReference type="PANTHER" id="PTHR40980">
    <property type="entry name" value="PLUG DOMAIN-CONTAINING PROTEIN"/>
    <property type="match status" value="1"/>
</dbReference>
<keyword evidence="9" id="KW-1185">Reference proteome</keyword>
<keyword evidence="4" id="KW-0798">TonB box</keyword>
<protein>
    <submittedName>
        <fullName evidence="8">TonB-dependent receptor</fullName>
    </submittedName>
</protein>
<gene>
    <name evidence="8" type="ORF">SAMN04488116_1504</name>
</gene>
<organism evidence="8 9">
    <name type="scientific">Flagellimonas flava</name>
    <dbReference type="NCBI Taxonomy" id="570519"/>
    <lineage>
        <taxon>Bacteria</taxon>
        <taxon>Pseudomonadati</taxon>
        <taxon>Bacteroidota</taxon>
        <taxon>Flavobacteriia</taxon>
        <taxon>Flavobacteriales</taxon>
        <taxon>Flavobacteriaceae</taxon>
        <taxon>Flagellimonas</taxon>
    </lineage>
</organism>
<keyword evidence="3" id="KW-0998">Cell outer membrane</keyword>
<dbReference type="OrthoDB" id="9768470at2"/>
<dbReference type="InterPro" id="IPR000531">
    <property type="entry name" value="Beta-barrel_TonB"/>
</dbReference>
<dbReference type="AlphaFoldDB" id="A0A1M5KCB3"/>
<dbReference type="Gene3D" id="2.40.170.20">
    <property type="entry name" value="TonB-dependent receptor, beta-barrel domain"/>
    <property type="match status" value="1"/>
</dbReference>
<dbReference type="SUPFAM" id="SSF56935">
    <property type="entry name" value="Porins"/>
    <property type="match status" value="1"/>
</dbReference>
<dbReference type="Gene3D" id="2.170.130.10">
    <property type="entry name" value="TonB-dependent receptor, plug domain"/>
    <property type="match status" value="1"/>
</dbReference>
<feature type="chain" id="PRO_5013200450" evidence="5">
    <location>
        <begin position="19"/>
        <end position="980"/>
    </location>
</feature>
<evidence type="ECO:0000313" key="8">
    <source>
        <dbReference type="EMBL" id="SHG50496.1"/>
    </source>
</evidence>
<keyword evidence="2 4" id="KW-0472">Membrane</keyword>
<dbReference type="PANTHER" id="PTHR40980:SF5">
    <property type="entry name" value="TONB-DEPENDENT RECEPTOR"/>
    <property type="match status" value="1"/>
</dbReference>
<sequence>MKYILLTFTLFVGLQTSAQTTTGSIVGKLIDKELNDEPLAFANVLIKGTTQGTTSDFDGLYEISGIEPGTYTVVFSYLGYETIEIPNVEVVADKVTNIDVPMSASAGLALDEVVVTTVARKDSQTALLLDQRRAVTVVESIGAQELGDLGISDAKTATTKISGVTESEASGDIFVRGLGDRYLSTTLNGLPIPSDNVDRKNINLGLFPTRVIQNISISKTYSAKTSADQASGNIDIASRELVGSSELSIGVSGGLNTSVYQDGVNDNFLVSPNLDDETTFGFYKSDRTLVQQLTEQSWDPATRENPLNYGMNLTFGKKLFDNKLSFILTGSHNESFRHNEGVYQILEYGFVQVGASDYTTYESEITNTALLDLTYYINDKNKIKSTTTFLNTLKDEVVEFGRNGEAQVSDDTDAFGSFGIPLEFVKDQNTKQTSLLVTQLLGEHQLSDNNQLTWAGGYNLLNADEPNRIRNQVFFDASPETSVALNSQGGFNQRKAAQLIEDIEYNGYINDVISVINEENAEGGSNKKFDIELGVFYRNKERDFSSEFVGVTESNSVDRFSTRTNSLDNLNGILNTQNFANGSLQVVRLSSNANGETKDIYTGEYTSQAAYANFNVQLDKLGVNAGLRFQKDEIFVSYDVGGSGTRIVGDTEQDYSKVYPSLNLKYAINDKHALRFAASRTITLPEFKEIAPFRYVAPSGQEVTGNADNLTASFTNNFDLKWEFFPTNDQLISLAVFYKDITDPINRTVQRGGESIWTYENTGEKAEVYGIELESKISLIKPTYDEVNDIDSGFDLSLVFNTTLMHHEQDLKLVLTDDGASATDFFRFGTNTSTGLQGASDFIVNTNLNLKTAGENPFGASLNANYASDKIFVLGSAEGFNIYDYSYNDNIVENGFVVLNGRLSKDLGEHWQLSLTGQNLLNPEIKRTQGVLDNRNEIRDFSTDINERLGANAPQRIIRTETVRSYKLGSTVSLGVTYNF</sequence>
<dbReference type="Proteomes" id="UP000184532">
    <property type="component" value="Unassembled WGS sequence"/>
</dbReference>
<evidence type="ECO:0000256" key="1">
    <source>
        <dbReference type="ARBA" id="ARBA00004442"/>
    </source>
</evidence>
<keyword evidence="8" id="KW-0675">Receptor</keyword>
<reference evidence="9" key="1">
    <citation type="submission" date="2016-11" db="EMBL/GenBank/DDBJ databases">
        <authorList>
            <person name="Varghese N."/>
            <person name="Submissions S."/>
        </authorList>
    </citation>
    <scope>NUCLEOTIDE SEQUENCE [LARGE SCALE GENOMIC DNA]</scope>
    <source>
        <strain evidence="9">DSM 22638</strain>
    </source>
</reference>
<dbReference type="InterPro" id="IPR037066">
    <property type="entry name" value="Plug_dom_sf"/>
</dbReference>